<dbReference type="STRING" id="946333.A4W93_12695"/>
<dbReference type="InterPro" id="IPR011990">
    <property type="entry name" value="TPR-like_helical_dom_sf"/>
</dbReference>
<dbReference type="InterPro" id="IPR019734">
    <property type="entry name" value="TPR_rpt"/>
</dbReference>
<feature type="domain" description="CHAT" evidence="3">
    <location>
        <begin position="421"/>
        <end position="685"/>
    </location>
</feature>
<sequence>MAGVAALASPPAHGQATAPGLAPVSPVMASALARQRDAETLVALSAEGKALLERDVIKLDGYTYCGAAIALAEQGEFRQSIRAASKALHLGNVGPNEDLQAVAQRDLAIAYSYAGLLDEAERYARATLKLKVNDPQQSYAPAHKVLGDVAARRGKFDEAVAAYNEALALASPRYRPLVLVSLANASTGAGRPLDALAQLDRLAGSEADKIGPYYRRSRANAQLAAGKPDEALALFKAVATDGLAGQDGAYHRMWATEGIGRVELARNDRPAALAAYLDTVRQADQLRGKFISDEFKTGLFGNVQSVFDTALALSVETRNFEAAWELSEASRSRQLLDAVRDRATDSFANQRVSLPDLQKALAADEAVLQYHVLPERTIVWVVTKTGLSASILPTGEAAMAAQVEAFRRSIVERRRDTAAVAQATYKMLTGDVNLAGRPRVYVVPHGPLHYLPFQALHDGKGYLIERSALAVWPSSAVGARLLGRGNAPDASLLGFGNPTTDRNVPLPGAEREVVEVSRLFGNSQVFLQQEATKARFRSTANRSAVLHVAAHAEVDEVDPMFSRILFASSPLEPGLLEAREIYNIDLKGVQLVTLSACESGLGKVARGDEIIGFTRSFLSAGATSIIASLWPVADESTDVLMNRLYKDMAAGRDLMGSMQQAQLEVQKNRRFAHPFFWAPFNVIGNGRLLVAATPAQAAR</sequence>
<evidence type="ECO:0000256" key="2">
    <source>
        <dbReference type="ARBA" id="ARBA00022803"/>
    </source>
</evidence>
<keyword evidence="1" id="KW-0677">Repeat</keyword>
<dbReference type="SUPFAM" id="SSF48452">
    <property type="entry name" value="TPR-like"/>
    <property type="match status" value="1"/>
</dbReference>
<dbReference type="Proteomes" id="UP000193427">
    <property type="component" value="Chromosome"/>
</dbReference>
<evidence type="ECO:0000313" key="5">
    <source>
        <dbReference type="Proteomes" id="UP000193427"/>
    </source>
</evidence>
<keyword evidence="2" id="KW-0802">TPR repeat</keyword>
<evidence type="ECO:0000256" key="1">
    <source>
        <dbReference type="ARBA" id="ARBA00022737"/>
    </source>
</evidence>
<protein>
    <recommendedName>
        <fullName evidence="3">CHAT domain-containing protein</fullName>
    </recommendedName>
</protein>
<dbReference type="InterPro" id="IPR024983">
    <property type="entry name" value="CHAT_dom"/>
</dbReference>
<gene>
    <name evidence="4" type="ORF">A4W93_12695</name>
</gene>
<proteinExistence type="predicted"/>
<reference evidence="4 5" key="1">
    <citation type="submission" date="2016-04" db="EMBL/GenBank/DDBJ databases">
        <title>Complete genome sequence of natural rubber-degrading, novel Gram-negative bacterium, Rhizobacter gummiphilus strain NS21.</title>
        <authorList>
            <person name="Tabata M."/>
            <person name="Kasai D."/>
            <person name="Fukuda M."/>
        </authorList>
    </citation>
    <scope>NUCLEOTIDE SEQUENCE [LARGE SCALE GENOMIC DNA]</scope>
    <source>
        <strain evidence="4 5">NS21</strain>
    </source>
</reference>
<dbReference type="Pfam" id="PF07719">
    <property type="entry name" value="TPR_2"/>
    <property type="match status" value="1"/>
</dbReference>
<dbReference type="KEGG" id="rgu:A4W93_12695"/>
<dbReference type="EMBL" id="CP015118">
    <property type="protein sequence ID" value="ARN20685.1"/>
    <property type="molecule type" value="Genomic_DNA"/>
</dbReference>
<dbReference type="InterPro" id="IPR013105">
    <property type="entry name" value="TPR_2"/>
</dbReference>
<name>A0A1W6L8Q3_9BURK</name>
<dbReference type="AlphaFoldDB" id="A0A1W6L8Q3"/>
<accession>A0A1W6L8Q3</accession>
<dbReference type="PANTHER" id="PTHR10098:SF108">
    <property type="entry name" value="TETRATRICOPEPTIDE REPEAT PROTEIN 28"/>
    <property type="match status" value="1"/>
</dbReference>
<dbReference type="PROSITE" id="PS50005">
    <property type="entry name" value="TPR"/>
    <property type="match status" value="1"/>
</dbReference>
<keyword evidence="5" id="KW-1185">Reference proteome</keyword>
<organism evidence="4 5">
    <name type="scientific">Piscinibacter gummiphilus</name>
    <dbReference type="NCBI Taxonomy" id="946333"/>
    <lineage>
        <taxon>Bacteria</taxon>
        <taxon>Pseudomonadati</taxon>
        <taxon>Pseudomonadota</taxon>
        <taxon>Betaproteobacteria</taxon>
        <taxon>Burkholderiales</taxon>
        <taxon>Sphaerotilaceae</taxon>
        <taxon>Piscinibacter</taxon>
    </lineage>
</organism>
<dbReference type="PANTHER" id="PTHR10098">
    <property type="entry name" value="RAPSYN-RELATED"/>
    <property type="match status" value="1"/>
</dbReference>
<evidence type="ECO:0000313" key="4">
    <source>
        <dbReference type="EMBL" id="ARN20685.1"/>
    </source>
</evidence>
<dbReference type="RefSeq" id="WP_085750964.1">
    <property type="nucleotide sequence ID" value="NZ_BSPR01000007.1"/>
</dbReference>
<dbReference type="Gene3D" id="1.25.40.10">
    <property type="entry name" value="Tetratricopeptide repeat domain"/>
    <property type="match status" value="2"/>
</dbReference>
<dbReference type="Pfam" id="PF12770">
    <property type="entry name" value="CHAT"/>
    <property type="match status" value="1"/>
</dbReference>
<dbReference type="SMART" id="SM00028">
    <property type="entry name" value="TPR"/>
    <property type="match status" value="3"/>
</dbReference>
<evidence type="ECO:0000259" key="3">
    <source>
        <dbReference type="Pfam" id="PF12770"/>
    </source>
</evidence>
<dbReference type="OrthoDB" id="9771112at2"/>